<dbReference type="PROSITE" id="PS51257">
    <property type="entry name" value="PROKAR_LIPOPROTEIN"/>
    <property type="match status" value="1"/>
</dbReference>
<dbReference type="PANTHER" id="PTHR43649">
    <property type="entry name" value="ARABINOSE-BINDING PROTEIN-RELATED"/>
    <property type="match status" value="1"/>
</dbReference>
<sequence>MKKQAKKVVLALMASALMLATACGSNAGTNSETGTNAGTNSGGGDKPITLRMAWWGSETRHEYTKKVIDLYKTKNPNVTIEVEYANYDDYWKKIAPQAAANELPDIMQIDTGYYAQYAGKGQLADLTPYFGKEIDVTNISENALNGGKLGDGVFGMNLGVNSLGFHYDPATLAKAGVDSIPENWSWDDYLSIAAKAKENGIYIDSGMRAEVFFGYYLRTVGKKLYNEAGNGLGYEDDQLFVDFFGKLADLVKSGAAPTPDTLAQIKGVEDDMTVKGTQIGVWQWSNQFVALQQAVNRPMKFAPALNPGAKEGLYLKPSMFFSISKNSKAKEEAAKFINFFVNDPEANKLILGERGVPVSSVIKEELKPLLSPEQVQVFDYVAWSEENSSPMDPVDPIGAIEVFASLKSLTEQLNYGQISAEDAAKKFRSEAENVLKKNK</sequence>
<proteinExistence type="predicted"/>
<feature type="chain" id="PRO_5008535266" evidence="1">
    <location>
        <begin position="28"/>
        <end position="439"/>
    </location>
</feature>
<dbReference type="RefSeq" id="WP_099520195.1">
    <property type="nucleotide sequence ID" value="NZ_CP016808.1"/>
</dbReference>
<reference evidence="2" key="1">
    <citation type="submission" date="2016-08" db="EMBL/GenBank/DDBJ databases">
        <title>Complete Genome Seqeunce of Paenibacillus sp. BIHB 4019 from tea rhizoplane.</title>
        <authorList>
            <person name="Thakur R."/>
            <person name="Swarnkar M.K."/>
            <person name="Gulati A."/>
        </authorList>
    </citation>
    <scope>NUCLEOTIDE SEQUENCE [LARGE SCALE GENOMIC DNA]</scope>
    <source>
        <strain evidence="2">BIHB4019</strain>
    </source>
</reference>
<dbReference type="PANTHER" id="PTHR43649:SF11">
    <property type="entry name" value="ABC TRANSPORTER SUBSTRATE-BINDING PROTEIN YESO-RELATED"/>
    <property type="match status" value="1"/>
</dbReference>
<dbReference type="Pfam" id="PF01547">
    <property type="entry name" value="SBP_bac_1"/>
    <property type="match status" value="1"/>
</dbReference>
<gene>
    <name evidence="2" type="ORF">BBD42_23710</name>
</gene>
<dbReference type="Gene3D" id="3.40.190.10">
    <property type="entry name" value="Periplasmic binding protein-like II"/>
    <property type="match status" value="2"/>
</dbReference>
<feature type="signal peptide" evidence="1">
    <location>
        <begin position="1"/>
        <end position="27"/>
    </location>
</feature>
<organism evidence="2">
    <name type="scientific">Paenibacillus sp. BIHB 4019</name>
    <dbReference type="NCBI Taxonomy" id="1870819"/>
    <lineage>
        <taxon>Bacteria</taxon>
        <taxon>Bacillati</taxon>
        <taxon>Bacillota</taxon>
        <taxon>Bacilli</taxon>
        <taxon>Bacillales</taxon>
        <taxon>Paenibacillaceae</taxon>
        <taxon>Paenibacillus</taxon>
    </lineage>
</organism>
<dbReference type="InterPro" id="IPR006059">
    <property type="entry name" value="SBP"/>
</dbReference>
<accession>A0A1B2DN85</accession>
<evidence type="ECO:0000256" key="1">
    <source>
        <dbReference type="SAM" id="SignalP"/>
    </source>
</evidence>
<dbReference type="SUPFAM" id="SSF53850">
    <property type="entry name" value="Periplasmic binding protein-like II"/>
    <property type="match status" value="1"/>
</dbReference>
<protein>
    <submittedName>
        <fullName evidence="2">Sugar ABC transporter substrate-binding protein</fullName>
    </submittedName>
</protein>
<keyword evidence="1" id="KW-0732">Signal</keyword>
<dbReference type="AlphaFoldDB" id="A0A1B2DN85"/>
<evidence type="ECO:0000313" key="2">
    <source>
        <dbReference type="EMBL" id="ANY69151.1"/>
    </source>
</evidence>
<dbReference type="EMBL" id="CP016808">
    <property type="protein sequence ID" value="ANY69151.1"/>
    <property type="molecule type" value="Genomic_DNA"/>
</dbReference>
<name>A0A1B2DN85_9BACL</name>
<dbReference type="InterPro" id="IPR050490">
    <property type="entry name" value="Bact_solute-bd_prot1"/>
</dbReference>